<evidence type="ECO:0000256" key="6">
    <source>
        <dbReference type="RuleBase" id="RU003704"/>
    </source>
</evidence>
<dbReference type="EMBL" id="CP099489">
    <property type="protein sequence ID" value="USQ80959.1"/>
    <property type="molecule type" value="Genomic_DNA"/>
</dbReference>
<dbReference type="PRINTS" id="PR00990">
    <property type="entry name" value="RIBOKINASE"/>
</dbReference>
<dbReference type="CDD" id="cd01167">
    <property type="entry name" value="bac_FRK"/>
    <property type="match status" value="1"/>
</dbReference>
<dbReference type="Proteomes" id="UP001056455">
    <property type="component" value="Chromosome"/>
</dbReference>
<reference evidence="8" key="1">
    <citation type="submission" date="2022-06" db="EMBL/GenBank/DDBJ databases">
        <title>Ornithinimicrobium HY1793.</title>
        <authorList>
            <person name="Huang Y."/>
        </authorList>
    </citation>
    <scope>NUCLEOTIDE SEQUENCE</scope>
    <source>
        <strain evidence="8">HY1793</strain>
    </source>
</reference>
<keyword evidence="2 6" id="KW-0808">Transferase</keyword>
<keyword evidence="4 6" id="KW-0418">Kinase</keyword>
<evidence type="ECO:0000256" key="4">
    <source>
        <dbReference type="ARBA" id="ARBA00022777"/>
    </source>
</evidence>
<dbReference type="PROSITE" id="PS00583">
    <property type="entry name" value="PFKB_KINASES_1"/>
    <property type="match status" value="1"/>
</dbReference>
<gene>
    <name evidence="8" type="ORF">NF556_04735</name>
</gene>
<keyword evidence="3" id="KW-0547">Nucleotide-binding</keyword>
<accession>A0ABY4YWQ2</accession>
<dbReference type="PANTHER" id="PTHR43085">
    <property type="entry name" value="HEXOKINASE FAMILY MEMBER"/>
    <property type="match status" value="1"/>
</dbReference>
<dbReference type="InterPro" id="IPR011611">
    <property type="entry name" value="PfkB_dom"/>
</dbReference>
<protein>
    <submittedName>
        <fullName evidence="8">Carbohydrate kinase</fullName>
    </submittedName>
</protein>
<dbReference type="SUPFAM" id="SSF53613">
    <property type="entry name" value="Ribokinase-like"/>
    <property type="match status" value="1"/>
</dbReference>
<keyword evidence="5" id="KW-0067">ATP-binding</keyword>
<proteinExistence type="inferred from homology"/>
<dbReference type="InterPro" id="IPR050306">
    <property type="entry name" value="PfkB_Carbo_kinase"/>
</dbReference>
<evidence type="ECO:0000313" key="8">
    <source>
        <dbReference type="EMBL" id="USQ80959.1"/>
    </source>
</evidence>
<comment type="similarity">
    <text evidence="1 6">Belongs to the carbohydrate kinase PfkB family.</text>
</comment>
<evidence type="ECO:0000259" key="7">
    <source>
        <dbReference type="Pfam" id="PF00294"/>
    </source>
</evidence>
<evidence type="ECO:0000256" key="5">
    <source>
        <dbReference type="ARBA" id="ARBA00022840"/>
    </source>
</evidence>
<keyword evidence="9" id="KW-1185">Reference proteome</keyword>
<evidence type="ECO:0000256" key="2">
    <source>
        <dbReference type="ARBA" id="ARBA00022679"/>
    </source>
</evidence>
<evidence type="ECO:0000256" key="1">
    <source>
        <dbReference type="ARBA" id="ARBA00010688"/>
    </source>
</evidence>
<dbReference type="InterPro" id="IPR002173">
    <property type="entry name" value="Carboh/pur_kinase_PfkB_CS"/>
</dbReference>
<dbReference type="PANTHER" id="PTHR43085:SF1">
    <property type="entry name" value="PSEUDOURIDINE KINASE-RELATED"/>
    <property type="match status" value="1"/>
</dbReference>
<dbReference type="PROSITE" id="PS00584">
    <property type="entry name" value="PFKB_KINASES_2"/>
    <property type="match status" value="1"/>
</dbReference>
<organism evidence="8 9">
    <name type="scientific">Ornithinimicrobium faecis</name>
    <dbReference type="NCBI Taxonomy" id="2934158"/>
    <lineage>
        <taxon>Bacteria</taxon>
        <taxon>Bacillati</taxon>
        <taxon>Actinomycetota</taxon>
        <taxon>Actinomycetes</taxon>
        <taxon>Micrococcales</taxon>
        <taxon>Ornithinimicrobiaceae</taxon>
        <taxon>Ornithinimicrobium</taxon>
    </lineage>
</organism>
<dbReference type="Gene3D" id="3.40.1190.20">
    <property type="match status" value="1"/>
</dbReference>
<feature type="domain" description="Carbohydrate kinase PfkB" evidence="7">
    <location>
        <begin position="19"/>
        <end position="306"/>
    </location>
</feature>
<sequence length="312" mass="32313">MTRQPHRTLVVGEALIDIVVEGQQRQEHVGGSPANVAIGLAQLGHAADLLTHIGREARGQRITEHLAAAGVHLVTGSDTAHRTPTATAHVDPAGVATYDFDLAWDISGAIPSADTTGPAHVHTGSIAATLEPGASQVLELVQQARPLATISYDPNLRPTIMGAPHDVRSRVEELVGLADVVKVSDEDLQWLYADTPVSQVAHLWGQLGPSVVVLTQGPQGALVVLSGTNEEAVLPAAPAQVVDTVGAGDSFMAGLLSGLLDAGLLGGHGAREALRASRLDGIRPAVERALATAHWTIERAGAAAPTRSDLTI</sequence>
<dbReference type="Pfam" id="PF00294">
    <property type="entry name" value="PfkB"/>
    <property type="match status" value="1"/>
</dbReference>
<dbReference type="GO" id="GO:0016301">
    <property type="term" value="F:kinase activity"/>
    <property type="evidence" value="ECO:0007669"/>
    <property type="project" value="UniProtKB-KW"/>
</dbReference>
<dbReference type="RefSeq" id="WP_252594343.1">
    <property type="nucleotide sequence ID" value="NZ_CP099489.1"/>
</dbReference>
<evidence type="ECO:0000256" key="3">
    <source>
        <dbReference type="ARBA" id="ARBA00022741"/>
    </source>
</evidence>
<dbReference type="InterPro" id="IPR029056">
    <property type="entry name" value="Ribokinase-like"/>
</dbReference>
<evidence type="ECO:0000313" key="9">
    <source>
        <dbReference type="Proteomes" id="UP001056455"/>
    </source>
</evidence>
<name>A0ABY4YWQ2_9MICO</name>
<dbReference type="InterPro" id="IPR002139">
    <property type="entry name" value="Ribo/fructo_kinase"/>
</dbReference>